<dbReference type="Pfam" id="PF21834">
    <property type="entry name" value="DUF6894"/>
    <property type="match status" value="1"/>
</dbReference>
<dbReference type="InterPro" id="IPR054189">
    <property type="entry name" value="DUF6894"/>
</dbReference>
<dbReference type="EMBL" id="JACHWB010000006">
    <property type="protein sequence ID" value="MBB3020950.1"/>
    <property type="molecule type" value="Genomic_DNA"/>
</dbReference>
<reference evidence="2 3" key="1">
    <citation type="submission" date="2020-08" db="EMBL/GenBank/DDBJ databases">
        <title>The Agave Microbiome: Exploring the role of microbial communities in plant adaptations to desert environments.</title>
        <authorList>
            <person name="Partida-Martinez L.P."/>
        </authorList>
    </citation>
    <scope>NUCLEOTIDE SEQUENCE [LARGE SCALE GENOMIC DNA]</scope>
    <source>
        <strain evidence="2 3">AT3.9</strain>
    </source>
</reference>
<dbReference type="AlphaFoldDB" id="A0A7W4VPG9"/>
<comment type="caution">
    <text evidence="2">The sequence shown here is derived from an EMBL/GenBank/DDBJ whole genome shotgun (WGS) entry which is preliminary data.</text>
</comment>
<keyword evidence="3" id="KW-1185">Reference proteome</keyword>
<name>A0A7W4VPG9_9HYPH</name>
<dbReference type="RefSeq" id="WP_183453373.1">
    <property type="nucleotide sequence ID" value="NZ_JACHWB010000006.1"/>
</dbReference>
<evidence type="ECO:0000313" key="2">
    <source>
        <dbReference type="EMBL" id="MBB3020950.1"/>
    </source>
</evidence>
<organism evidence="2 3">
    <name type="scientific">Microvirga lupini</name>
    <dbReference type="NCBI Taxonomy" id="420324"/>
    <lineage>
        <taxon>Bacteria</taxon>
        <taxon>Pseudomonadati</taxon>
        <taxon>Pseudomonadota</taxon>
        <taxon>Alphaproteobacteria</taxon>
        <taxon>Hyphomicrobiales</taxon>
        <taxon>Methylobacteriaceae</taxon>
        <taxon>Microvirga</taxon>
    </lineage>
</organism>
<dbReference type="Proteomes" id="UP000532010">
    <property type="component" value="Unassembled WGS sequence"/>
</dbReference>
<sequence>MPRFYFDIQKGTELIPDADGLEIDSLEAAEKEATQAAIELGRAWLPFARQVQVRVRDEQGWCRLSLSIALTVERMG</sequence>
<feature type="domain" description="DUF6894" evidence="1">
    <location>
        <begin position="3"/>
        <end position="60"/>
    </location>
</feature>
<gene>
    <name evidence="2" type="ORF">FHR70_004038</name>
</gene>
<evidence type="ECO:0000259" key="1">
    <source>
        <dbReference type="Pfam" id="PF21834"/>
    </source>
</evidence>
<accession>A0A7W4VPG9</accession>
<protein>
    <recommendedName>
        <fullName evidence="1">DUF6894 domain-containing protein</fullName>
    </recommendedName>
</protein>
<proteinExistence type="predicted"/>
<evidence type="ECO:0000313" key="3">
    <source>
        <dbReference type="Proteomes" id="UP000532010"/>
    </source>
</evidence>